<feature type="compositionally biased region" description="Basic and acidic residues" evidence="1">
    <location>
        <begin position="52"/>
        <end position="61"/>
    </location>
</feature>
<gene>
    <name evidence="2" type="ORF">HSR122_0004</name>
</gene>
<sequence length="61" mass="7186">MHKIRSKTLFEFQNVSKRVSKRYTVTVPDEDGEWLDDQPHLSPSGLLQKAIQEQREKEESD</sequence>
<organism evidence="2 3">
    <name type="scientific">Halapricum desulfuricans</name>
    <dbReference type="NCBI Taxonomy" id="2841257"/>
    <lineage>
        <taxon>Archaea</taxon>
        <taxon>Methanobacteriati</taxon>
        <taxon>Methanobacteriota</taxon>
        <taxon>Stenosarchaea group</taxon>
        <taxon>Halobacteria</taxon>
        <taxon>Halobacteriales</taxon>
        <taxon>Haloarculaceae</taxon>
        <taxon>Halapricum</taxon>
    </lineage>
</organism>
<protein>
    <submittedName>
        <fullName evidence="2">Uncharacterized protein</fullName>
    </submittedName>
</protein>
<evidence type="ECO:0000313" key="3">
    <source>
        <dbReference type="Proteomes" id="UP000662973"/>
    </source>
</evidence>
<keyword evidence="3" id="KW-1185">Reference proteome</keyword>
<evidence type="ECO:0000313" key="2">
    <source>
        <dbReference type="EMBL" id="QSG07426.1"/>
    </source>
</evidence>
<dbReference type="KEGG" id="hds:HSR122_0004"/>
<dbReference type="EMBL" id="CP064788">
    <property type="protein sequence ID" value="QSG07426.1"/>
    <property type="molecule type" value="Genomic_DNA"/>
</dbReference>
<dbReference type="Proteomes" id="UP000662973">
    <property type="component" value="Chromosome"/>
</dbReference>
<dbReference type="AlphaFoldDB" id="A0A897NAK1"/>
<proteinExistence type="predicted"/>
<feature type="region of interest" description="Disordered" evidence="1">
    <location>
        <begin position="30"/>
        <end position="61"/>
    </location>
</feature>
<accession>A0A897NAK1</accession>
<reference evidence="2 3" key="1">
    <citation type="submission" date="2020-11" db="EMBL/GenBank/DDBJ databases">
        <title>Carbohydrate-dependent, anaerobic sulfur respiration: A novel catabolism in halophilic archaea.</title>
        <authorList>
            <person name="Sorokin D.Y."/>
            <person name="Messina E."/>
            <person name="Smedile F."/>
            <person name="La Cono V."/>
            <person name="Hallsworth J.E."/>
            <person name="Yakimov M.M."/>
        </authorList>
    </citation>
    <scope>NUCLEOTIDE SEQUENCE [LARGE SCALE GENOMIC DNA]</scope>
    <source>
        <strain evidence="2 3">HSR12-2</strain>
    </source>
</reference>
<name>A0A897NAK1_9EURY</name>
<evidence type="ECO:0000256" key="1">
    <source>
        <dbReference type="SAM" id="MobiDB-lite"/>
    </source>
</evidence>